<evidence type="ECO:0000259" key="2">
    <source>
        <dbReference type="SMART" id="SM00270"/>
    </source>
</evidence>
<gene>
    <name evidence="3" type="ORF">HK099_006516</name>
</gene>
<dbReference type="SUPFAM" id="SSF57016">
    <property type="entry name" value="Plant lectins/antimicrobial peptides"/>
    <property type="match status" value="1"/>
</dbReference>
<evidence type="ECO:0000313" key="4">
    <source>
        <dbReference type="Proteomes" id="UP001211065"/>
    </source>
</evidence>
<dbReference type="SMART" id="SM00270">
    <property type="entry name" value="ChtBD1"/>
    <property type="match status" value="1"/>
</dbReference>
<accession>A0AAD5TXQ9</accession>
<dbReference type="EMBL" id="JADGJW010000569">
    <property type="protein sequence ID" value="KAJ3215091.1"/>
    <property type="molecule type" value="Genomic_DNA"/>
</dbReference>
<dbReference type="InterPro" id="IPR036861">
    <property type="entry name" value="Endochitinase-like_sf"/>
</dbReference>
<organism evidence="3 4">
    <name type="scientific">Clydaea vesicula</name>
    <dbReference type="NCBI Taxonomy" id="447962"/>
    <lineage>
        <taxon>Eukaryota</taxon>
        <taxon>Fungi</taxon>
        <taxon>Fungi incertae sedis</taxon>
        <taxon>Chytridiomycota</taxon>
        <taxon>Chytridiomycota incertae sedis</taxon>
        <taxon>Chytridiomycetes</taxon>
        <taxon>Lobulomycetales</taxon>
        <taxon>Lobulomycetaceae</taxon>
        <taxon>Clydaea</taxon>
    </lineage>
</organism>
<dbReference type="AlphaFoldDB" id="A0AAD5TXQ9"/>
<evidence type="ECO:0000256" key="1">
    <source>
        <dbReference type="ARBA" id="ARBA00022669"/>
    </source>
</evidence>
<protein>
    <recommendedName>
        <fullName evidence="2">Chitin-binding type-1 domain-containing protein</fullName>
    </recommendedName>
</protein>
<evidence type="ECO:0000313" key="3">
    <source>
        <dbReference type="EMBL" id="KAJ3215091.1"/>
    </source>
</evidence>
<feature type="domain" description="Chitin-binding type-1" evidence="2">
    <location>
        <begin position="23"/>
        <end position="58"/>
    </location>
</feature>
<dbReference type="Gene3D" id="3.30.60.10">
    <property type="entry name" value="Endochitinase-like"/>
    <property type="match status" value="1"/>
</dbReference>
<keyword evidence="4" id="KW-1185">Reference proteome</keyword>
<proteinExistence type="predicted"/>
<dbReference type="Proteomes" id="UP001211065">
    <property type="component" value="Unassembled WGS sequence"/>
</dbReference>
<comment type="caution">
    <text evidence="3">The sequence shown here is derived from an EMBL/GenBank/DDBJ whole genome shotgun (WGS) entry which is preliminary data.</text>
</comment>
<dbReference type="GO" id="GO:0008061">
    <property type="term" value="F:chitin binding"/>
    <property type="evidence" value="ECO:0007669"/>
    <property type="project" value="UniProtKB-KW"/>
</dbReference>
<reference evidence="3" key="1">
    <citation type="submission" date="2020-05" db="EMBL/GenBank/DDBJ databases">
        <title>Phylogenomic resolution of chytrid fungi.</title>
        <authorList>
            <person name="Stajich J.E."/>
            <person name="Amses K."/>
            <person name="Simmons R."/>
            <person name="Seto K."/>
            <person name="Myers J."/>
            <person name="Bonds A."/>
            <person name="Quandt C.A."/>
            <person name="Barry K."/>
            <person name="Liu P."/>
            <person name="Grigoriev I."/>
            <person name="Longcore J.E."/>
            <person name="James T.Y."/>
        </authorList>
    </citation>
    <scope>NUCLEOTIDE SEQUENCE</scope>
    <source>
        <strain evidence="3">JEL0476</strain>
    </source>
</reference>
<sequence>MRIIHYFTFFYLIKSNQLTETENIVKTYPSNLVECCSSWGFCGNKVEHCGIYCVSGPCYKNQNLKKRQITMPSTNVTFTEVPQNSSNIDPSSANSTFLTPSDTAIPSSNPALEWPQTFPIGGLPTIIKLPDEGSPEFYRAQLNNYTKAGCDDTLTKLQVYLNSSMACKINENFPTFKALYLSAVAGTDADGGFFNPSSNLTALKESFWNLLRPSCTDPNCAFGLSSFTNEILTNCRLYTALSTTIYLTADFMNNPRENALCQNYNPALEIFA</sequence>
<dbReference type="InterPro" id="IPR001002">
    <property type="entry name" value="Chitin-bd_1"/>
</dbReference>
<keyword evidence="1" id="KW-0147">Chitin-binding</keyword>
<name>A0AAD5TXQ9_9FUNG</name>